<dbReference type="OrthoDB" id="954553at2"/>
<dbReference type="PANTHER" id="PTHR21340:SF7">
    <property type="entry name" value="NUDIX HYDROLASE DOMAIN-CONTAINING PROTEIN"/>
    <property type="match status" value="1"/>
</dbReference>
<dbReference type="SUPFAM" id="SSF55811">
    <property type="entry name" value="Nudix"/>
    <property type="match status" value="1"/>
</dbReference>
<dbReference type="InterPro" id="IPR051325">
    <property type="entry name" value="Nudix_hydrolase_domain"/>
</dbReference>
<dbReference type="InterPro" id="IPR015797">
    <property type="entry name" value="NUDIX_hydrolase-like_dom_sf"/>
</dbReference>
<comment type="caution">
    <text evidence="3">The sequence shown here is derived from an EMBL/GenBank/DDBJ whole genome shotgun (WGS) entry which is preliminary data.</text>
</comment>
<keyword evidence="5" id="KW-1185">Reference proteome</keyword>
<dbReference type="Proteomes" id="UP000052979">
    <property type="component" value="Unassembled WGS sequence"/>
</dbReference>
<reference evidence="3 5" key="1">
    <citation type="submission" date="2015-04" db="EMBL/GenBank/DDBJ databases">
        <title>Draft genome sequence of Rathayibacter toxicus strain FH-142 (AKA 70134 or CS 32), a Western Australian isolate.</title>
        <authorList>
            <consortium name="Consortium for Microbial Forensics and Genomics (microFORGE)"/>
            <person name="Knight B.M."/>
            <person name="Roberts D.P."/>
            <person name="Lin D."/>
            <person name="Hari K."/>
            <person name="Fletcher J."/>
            <person name="Melcher U."/>
            <person name="Blagden T."/>
            <person name="Luster D.G."/>
            <person name="Sechler A.J."/>
            <person name="Schneider W.L."/>
            <person name="Winegar R.A."/>
        </authorList>
    </citation>
    <scope>NUCLEOTIDE SEQUENCE [LARGE SCALE GENOMIC DNA]</scope>
    <source>
        <strain evidence="3 5">FH142</strain>
    </source>
</reference>
<dbReference type="PANTHER" id="PTHR21340">
    <property type="entry name" value="DIADENOSINE 5,5-P1,P4-TETRAPHOSPHATE PYROPHOSPHOHYDROLASE MUTT"/>
    <property type="match status" value="1"/>
</dbReference>
<evidence type="ECO:0000313" key="4">
    <source>
        <dbReference type="EMBL" id="PPI15150.1"/>
    </source>
</evidence>
<evidence type="ECO:0000259" key="2">
    <source>
        <dbReference type="PROSITE" id="PS51462"/>
    </source>
</evidence>
<dbReference type="InterPro" id="IPR020084">
    <property type="entry name" value="NUDIX_hydrolase_CS"/>
</dbReference>
<dbReference type="KEGG" id="rtx:TI83_05145"/>
<reference evidence="4 6" key="2">
    <citation type="submission" date="2018-02" db="EMBL/GenBank/DDBJ databases">
        <title>Bacteriophage NCPPB3778 and a type I-E CRISPR drive the evolution of the US Biological Select Agent, Rathayibacter toxicus.</title>
        <authorList>
            <person name="Davis E.W.II."/>
            <person name="Tabima J.F."/>
            <person name="Weisberg A.J."/>
            <person name="Lopes L.D."/>
            <person name="Wiseman M.S."/>
            <person name="Wiseman M.S."/>
            <person name="Pupko T."/>
            <person name="Belcher M.S."/>
            <person name="Sechler A.J."/>
            <person name="Tancos M.A."/>
            <person name="Schroeder B.K."/>
            <person name="Murray T.D."/>
            <person name="Luster D.G."/>
            <person name="Schneider W.L."/>
            <person name="Rogers E."/>
            <person name="Andreote F.D."/>
            <person name="Grunwald N.J."/>
            <person name="Putnam M.L."/>
            <person name="Chang J.H."/>
        </authorList>
    </citation>
    <scope>NUCLEOTIDE SEQUENCE [LARGE SCALE GENOMIC DNA]</scope>
    <source>
        <strain evidence="4 6">FH99</strain>
    </source>
</reference>
<dbReference type="Gene3D" id="3.90.79.10">
    <property type="entry name" value="Nucleoside Triphosphate Pyrophosphohydrolase"/>
    <property type="match status" value="1"/>
</dbReference>
<organism evidence="3 5">
    <name type="scientific">Rathayibacter toxicus</name>
    <dbReference type="NCBI Taxonomy" id="145458"/>
    <lineage>
        <taxon>Bacteria</taxon>
        <taxon>Bacillati</taxon>
        <taxon>Actinomycetota</taxon>
        <taxon>Actinomycetes</taxon>
        <taxon>Micrococcales</taxon>
        <taxon>Microbacteriaceae</taxon>
        <taxon>Rathayibacter</taxon>
    </lineage>
</organism>
<evidence type="ECO:0000256" key="1">
    <source>
        <dbReference type="ARBA" id="ARBA00022801"/>
    </source>
</evidence>
<sequence>MRTMSAGILLYREGPGGIEVFLGKMGGPFWTRHPRAWSIPKGEHTAQEPPLDAALREFAEEIGTSAPTVEYTLLGVFRQNPHKALTVYSGMGDEQVRFITSNTFELEWPRRSGVIRSYPELETACWFPLDEGREQVVAGQMAALDTLSRLVQDL</sequence>
<dbReference type="GO" id="GO:0006167">
    <property type="term" value="P:AMP biosynthetic process"/>
    <property type="evidence" value="ECO:0007669"/>
    <property type="project" value="TreeGrafter"/>
</dbReference>
<dbReference type="PROSITE" id="PS51462">
    <property type="entry name" value="NUDIX"/>
    <property type="match status" value="1"/>
</dbReference>
<dbReference type="AlphaFoldDB" id="A0A0C5B9K4"/>
<evidence type="ECO:0000313" key="5">
    <source>
        <dbReference type="Proteomes" id="UP000052979"/>
    </source>
</evidence>
<dbReference type="PATRIC" id="fig|145458.7.peg.1182"/>
<evidence type="ECO:0000313" key="6">
    <source>
        <dbReference type="Proteomes" id="UP000237966"/>
    </source>
</evidence>
<dbReference type="Pfam" id="PF00293">
    <property type="entry name" value="NUDIX"/>
    <property type="match status" value="1"/>
</dbReference>
<dbReference type="PROSITE" id="PS00893">
    <property type="entry name" value="NUDIX_BOX"/>
    <property type="match status" value="1"/>
</dbReference>
<evidence type="ECO:0000313" key="3">
    <source>
        <dbReference type="EMBL" id="KKM44684.1"/>
    </source>
</evidence>
<dbReference type="InterPro" id="IPR000086">
    <property type="entry name" value="NUDIX_hydrolase_dom"/>
</dbReference>
<gene>
    <name evidence="4" type="ORF">C5C51_04915</name>
    <name evidence="3" type="ORF">VT73_09295</name>
</gene>
<dbReference type="KEGG" id="rtc:APU90_01330"/>
<dbReference type="EMBL" id="LBFI01000053">
    <property type="protein sequence ID" value="KKM44684.1"/>
    <property type="molecule type" value="Genomic_DNA"/>
</dbReference>
<dbReference type="GO" id="GO:0004081">
    <property type="term" value="F:bis(5'-nucleosyl)-tetraphosphatase (asymmetrical) activity"/>
    <property type="evidence" value="ECO:0007669"/>
    <property type="project" value="TreeGrafter"/>
</dbReference>
<proteinExistence type="predicted"/>
<dbReference type="Proteomes" id="UP000237966">
    <property type="component" value="Unassembled WGS sequence"/>
</dbReference>
<dbReference type="EMBL" id="PSWU01000007">
    <property type="protein sequence ID" value="PPI15150.1"/>
    <property type="molecule type" value="Genomic_DNA"/>
</dbReference>
<dbReference type="eggNOG" id="COG4119">
    <property type="taxonomic scope" value="Bacteria"/>
</dbReference>
<dbReference type="GO" id="GO:0006754">
    <property type="term" value="P:ATP biosynthetic process"/>
    <property type="evidence" value="ECO:0007669"/>
    <property type="project" value="TreeGrafter"/>
</dbReference>
<protein>
    <submittedName>
        <fullName evidence="4">NUDIX domain-containing protein</fullName>
    </submittedName>
</protein>
<name>A0A0C5B9K4_9MICO</name>
<accession>A0A0C5B9K4</accession>
<keyword evidence="1" id="KW-0378">Hydrolase</keyword>
<feature type="domain" description="Nudix hydrolase" evidence="2">
    <location>
        <begin position="1"/>
        <end position="149"/>
    </location>
</feature>